<name>X6M4G8_RETFI</name>
<comment type="caution">
    <text evidence="4">The sequence shown here is derived from an EMBL/GenBank/DDBJ whole genome shotgun (WGS) entry which is preliminary data.</text>
</comment>
<dbReference type="EMBL" id="ASPP01024612">
    <property type="protein sequence ID" value="ETO08863.1"/>
    <property type="molecule type" value="Genomic_DNA"/>
</dbReference>
<dbReference type="GO" id="GO:0006357">
    <property type="term" value="P:regulation of transcription by RNA polymerase II"/>
    <property type="evidence" value="ECO:0007669"/>
    <property type="project" value="InterPro"/>
</dbReference>
<keyword evidence="1 2" id="KW-0195">Cyclin</keyword>
<dbReference type="Proteomes" id="UP000023152">
    <property type="component" value="Unassembled WGS sequence"/>
</dbReference>
<reference evidence="4 5" key="1">
    <citation type="journal article" date="2013" name="Curr. Biol.">
        <title>The Genome of the Foraminiferan Reticulomyxa filosa.</title>
        <authorList>
            <person name="Glockner G."/>
            <person name="Hulsmann N."/>
            <person name="Schleicher M."/>
            <person name="Noegel A.A."/>
            <person name="Eichinger L."/>
            <person name="Gallinger C."/>
            <person name="Pawlowski J."/>
            <person name="Sierra R."/>
            <person name="Euteneuer U."/>
            <person name="Pillet L."/>
            <person name="Moustafa A."/>
            <person name="Platzer M."/>
            <person name="Groth M."/>
            <person name="Szafranski K."/>
            <person name="Schliwa M."/>
        </authorList>
    </citation>
    <scope>NUCLEOTIDE SEQUENCE [LARGE SCALE GENOMIC DNA]</scope>
</reference>
<evidence type="ECO:0000256" key="1">
    <source>
        <dbReference type="ARBA" id="ARBA00023127"/>
    </source>
</evidence>
<dbReference type="Pfam" id="PF16899">
    <property type="entry name" value="Cyclin_C_2"/>
    <property type="match status" value="1"/>
</dbReference>
<dbReference type="InterPro" id="IPR036915">
    <property type="entry name" value="Cyclin-like_sf"/>
</dbReference>
<keyword evidence="5" id="KW-1185">Reference proteome</keyword>
<evidence type="ECO:0000313" key="4">
    <source>
        <dbReference type="EMBL" id="ETO08863.1"/>
    </source>
</evidence>
<dbReference type="CDD" id="cd20525">
    <property type="entry name" value="CYCLIN_CCNH_rpt2"/>
    <property type="match status" value="1"/>
</dbReference>
<feature type="domain" description="Cyclin-like" evidence="3">
    <location>
        <begin position="202"/>
        <end position="282"/>
    </location>
</feature>
<dbReference type="CDD" id="cd20524">
    <property type="entry name" value="CYCLIN_CCNH_rpt1"/>
    <property type="match status" value="1"/>
</dbReference>
<dbReference type="Gene3D" id="1.10.472.10">
    <property type="entry name" value="Cyclin-like"/>
    <property type="match status" value="2"/>
</dbReference>
<dbReference type="SMART" id="SM00385">
    <property type="entry name" value="CYCLIN"/>
    <property type="match status" value="2"/>
</dbReference>
<evidence type="ECO:0000259" key="3">
    <source>
        <dbReference type="SMART" id="SM00385"/>
    </source>
</evidence>
<protein>
    <recommendedName>
        <fullName evidence="3">Cyclin-like domain-containing protein</fullName>
    </recommendedName>
</protein>
<comment type="similarity">
    <text evidence="2">Belongs to the cyclin family.</text>
</comment>
<feature type="domain" description="Cyclin-like" evidence="3">
    <location>
        <begin position="72"/>
        <end position="153"/>
    </location>
</feature>
<dbReference type="SUPFAM" id="SSF47954">
    <property type="entry name" value="Cyclin-like"/>
    <property type="match status" value="2"/>
</dbReference>
<evidence type="ECO:0000256" key="2">
    <source>
        <dbReference type="RuleBase" id="RU000383"/>
    </source>
</evidence>
<sequence length="390" mass="46292">MAEEGNAMDMGFFTSTHFRRWLFKDVKTVSAVRLEKFRKITPYLQQFAQQSNKKWKELSDKEYELWLESLQRKIVQICQVFSLPIYTAATAVMYFKRFYLKYCLYQIDGPVMVCTAIFLATKAEQTVIDITTISEYTKTDMKRITDQEIILLDGIRFDLKIWHPFRPLRVTFDLPLRRDAHTKLETFPCLLNDFEANFKKMKKIKMVPQCLHNLIQSQCNEIFYQCMVSDVALLYPPSQIALSVFLLACSNLRMETIAEEYFVDIEKDKHKQLIDSEKQMLKKSSVEYFNGLFGKHKHFEQLRHVTTQIQAMIIDCFDRHSEHKNDYKEVIQQCEKKMFRLQNYYNQIPEAIRNSFVALDAKSDSQIKTDVDEYAKNKKRKLDEMRSTDM</sequence>
<dbReference type="AlphaFoldDB" id="X6M4G8"/>
<dbReference type="InterPro" id="IPR013763">
    <property type="entry name" value="Cyclin-like_dom"/>
</dbReference>
<proteinExistence type="inferred from homology"/>
<dbReference type="InterPro" id="IPR043198">
    <property type="entry name" value="Cyclin/Ssn8"/>
</dbReference>
<dbReference type="InterPro" id="IPR006671">
    <property type="entry name" value="Cyclin_N"/>
</dbReference>
<evidence type="ECO:0000313" key="5">
    <source>
        <dbReference type="Proteomes" id="UP000023152"/>
    </source>
</evidence>
<accession>X6M4G8</accession>
<dbReference type="Pfam" id="PF00134">
    <property type="entry name" value="Cyclin_N"/>
    <property type="match status" value="1"/>
</dbReference>
<dbReference type="InterPro" id="IPR031658">
    <property type="entry name" value="Cyclin_C_2"/>
</dbReference>
<dbReference type="PANTHER" id="PTHR10026">
    <property type="entry name" value="CYCLIN"/>
    <property type="match status" value="1"/>
</dbReference>
<dbReference type="OrthoDB" id="340962at2759"/>
<dbReference type="GO" id="GO:0016538">
    <property type="term" value="F:cyclin-dependent protein serine/threonine kinase regulator activity"/>
    <property type="evidence" value="ECO:0007669"/>
    <property type="project" value="InterPro"/>
</dbReference>
<gene>
    <name evidence="4" type="ORF">RFI_28523</name>
</gene>
<organism evidence="4 5">
    <name type="scientific">Reticulomyxa filosa</name>
    <dbReference type="NCBI Taxonomy" id="46433"/>
    <lineage>
        <taxon>Eukaryota</taxon>
        <taxon>Sar</taxon>
        <taxon>Rhizaria</taxon>
        <taxon>Retaria</taxon>
        <taxon>Foraminifera</taxon>
        <taxon>Monothalamids</taxon>
        <taxon>Reticulomyxidae</taxon>
        <taxon>Reticulomyxa</taxon>
    </lineage>
</organism>